<dbReference type="EMBL" id="JANIIK010000110">
    <property type="protein sequence ID" value="KAJ3596371.1"/>
    <property type="molecule type" value="Genomic_DNA"/>
</dbReference>
<name>A0A9Q0DZ35_9TELE</name>
<organism evidence="1 2">
    <name type="scientific">Muraenolepis orangiensis</name>
    <name type="common">Patagonian moray cod</name>
    <dbReference type="NCBI Taxonomy" id="630683"/>
    <lineage>
        <taxon>Eukaryota</taxon>
        <taxon>Metazoa</taxon>
        <taxon>Chordata</taxon>
        <taxon>Craniata</taxon>
        <taxon>Vertebrata</taxon>
        <taxon>Euteleostomi</taxon>
        <taxon>Actinopterygii</taxon>
        <taxon>Neopterygii</taxon>
        <taxon>Teleostei</taxon>
        <taxon>Neoteleostei</taxon>
        <taxon>Acanthomorphata</taxon>
        <taxon>Zeiogadaria</taxon>
        <taxon>Gadariae</taxon>
        <taxon>Gadiformes</taxon>
        <taxon>Muraenolepidoidei</taxon>
        <taxon>Muraenolepididae</taxon>
        <taxon>Muraenolepis</taxon>
    </lineage>
</organism>
<dbReference type="OrthoDB" id="8954808at2759"/>
<dbReference type="PANTHER" id="PTHR22442">
    <property type="match status" value="1"/>
</dbReference>
<evidence type="ECO:0000313" key="2">
    <source>
        <dbReference type="Proteomes" id="UP001148018"/>
    </source>
</evidence>
<sequence>MYPVDIWPSVDCDDLLSASNQYLSSMEPSSSENHEWFDIRSNTPHHTKVAITGSNVSRLQMFPDDQSECTVLALHPPGDPDKVLALYLHGKWCSVEDVLTTSSKSRAGLVESAMERVILFILGQVLQKLADSDMLFSLHPRTECGKLLWMDGQAVGFYTFKQKGSLCGRWTAQSYLLPVLDTTLVRRCRRGRGFGLQMLSDFCSLFPGEEVVGLSSPLAPSMVSVCKRFLQQHEEQRERLYEVAEAPGRWDQRRNIWMSIQLGRYSHRTDNVVCF</sequence>
<evidence type="ECO:0000313" key="1">
    <source>
        <dbReference type="EMBL" id="KAJ3596371.1"/>
    </source>
</evidence>
<dbReference type="AlphaFoldDB" id="A0A9Q0DZ35"/>
<gene>
    <name evidence="1" type="ORF">NHX12_002779</name>
</gene>
<evidence type="ECO:0008006" key="3">
    <source>
        <dbReference type="Google" id="ProtNLM"/>
    </source>
</evidence>
<protein>
    <recommendedName>
        <fullName evidence="3">Family with sequence similarity 169 member B</fullName>
    </recommendedName>
</protein>
<dbReference type="PANTHER" id="PTHR22442:SF4">
    <property type="entry name" value="PROTEIN FAM169BP"/>
    <property type="match status" value="1"/>
</dbReference>
<dbReference type="Proteomes" id="UP001148018">
    <property type="component" value="Unassembled WGS sequence"/>
</dbReference>
<reference evidence="1" key="1">
    <citation type="submission" date="2022-07" db="EMBL/GenBank/DDBJ databases">
        <title>Chromosome-level genome of Muraenolepis orangiensis.</title>
        <authorList>
            <person name="Kim J."/>
        </authorList>
    </citation>
    <scope>NUCLEOTIDE SEQUENCE</scope>
    <source>
        <strain evidence="1">KU_S4_2022</strain>
        <tissue evidence="1">Muscle</tissue>
    </source>
</reference>
<proteinExistence type="predicted"/>
<keyword evidence="2" id="KW-1185">Reference proteome</keyword>
<comment type="caution">
    <text evidence="1">The sequence shown here is derived from an EMBL/GenBank/DDBJ whole genome shotgun (WGS) entry which is preliminary data.</text>
</comment>
<dbReference type="InterPro" id="IPR029625">
    <property type="entry name" value="FAM169"/>
</dbReference>
<accession>A0A9Q0DZ35</accession>